<protein>
    <submittedName>
        <fullName evidence="1">Uncharacterized protein</fullName>
    </submittedName>
</protein>
<comment type="caution">
    <text evidence="1">The sequence shown here is derived from an EMBL/GenBank/DDBJ whole genome shotgun (WGS) entry which is preliminary data.</text>
</comment>
<reference evidence="1 2" key="1">
    <citation type="journal article" date="2024" name="G3 (Bethesda)">
        <title>Genome assembly of Hibiscus sabdariffa L. provides insights into metabolisms of medicinal natural products.</title>
        <authorList>
            <person name="Kim T."/>
        </authorList>
    </citation>
    <scope>NUCLEOTIDE SEQUENCE [LARGE SCALE GENOMIC DNA]</scope>
    <source>
        <strain evidence="1">TK-2024</strain>
        <tissue evidence="1">Old leaves</tissue>
    </source>
</reference>
<evidence type="ECO:0000313" key="1">
    <source>
        <dbReference type="EMBL" id="KAK8550162.1"/>
    </source>
</evidence>
<evidence type="ECO:0000313" key="2">
    <source>
        <dbReference type="Proteomes" id="UP001472677"/>
    </source>
</evidence>
<proteinExistence type="predicted"/>
<organism evidence="1 2">
    <name type="scientific">Hibiscus sabdariffa</name>
    <name type="common">roselle</name>
    <dbReference type="NCBI Taxonomy" id="183260"/>
    <lineage>
        <taxon>Eukaryota</taxon>
        <taxon>Viridiplantae</taxon>
        <taxon>Streptophyta</taxon>
        <taxon>Embryophyta</taxon>
        <taxon>Tracheophyta</taxon>
        <taxon>Spermatophyta</taxon>
        <taxon>Magnoliopsida</taxon>
        <taxon>eudicotyledons</taxon>
        <taxon>Gunneridae</taxon>
        <taxon>Pentapetalae</taxon>
        <taxon>rosids</taxon>
        <taxon>malvids</taxon>
        <taxon>Malvales</taxon>
        <taxon>Malvaceae</taxon>
        <taxon>Malvoideae</taxon>
        <taxon>Hibiscus</taxon>
    </lineage>
</organism>
<dbReference type="Proteomes" id="UP001472677">
    <property type="component" value="Unassembled WGS sequence"/>
</dbReference>
<keyword evidence="2" id="KW-1185">Reference proteome</keyword>
<dbReference type="EMBL" id="JBBPBM010000020">
    <property type="protein sequence ID" value="KAK8550162.1"/>
    <property type="molecule type" value="Genomic_DNA"/>
</dbReference>
<name>A0ABR2E2G3_9ROSI</name>
<accession>A0ABR2E2G3</accession>
<gene>
    <name evidence="1" type="ORF">V6N12_038889</name>
</gene>
<sequence length="119" mass="12926">MSEPILLISLPYGVSAPRKVADDYTDHRHNPIALYFVFVGNTKFKTSLLVVFSNEIIIACMDRTSGLASPSVCLVNGHCSSVIQASSNNILSTLFILGLQFKPISFIAEAPNVVHTEDS</sequence>